<evidence type="ECO:0000313" key="2">
    <source>
        <dbReference type="Proteomes" id="UP001057452"/>
    </source>
</evidence>
<organism evidence="1 2">
    <name type="scientific">Chaenocephalus aceratus</name>
    <name type="common">Blackfin icefish</name>
    <name type="synonym">Chaenichthys aceratus</name>
    <dbReference type="NCBI Taxonomy" id="36190"/>
    <lineage>
        <taxon>Eukaryota</taxon>
        <taxon>Metazoa</taxon>
        <taxon>Chordata</taxon>
        <taxon>Craniata</taxon>
        <taxon>Vertebrata</taxon>
        <taxon>Euteleostomi</taxon>
        <taxon>Actinopterygii</taxon>
        <taxon>Neopterygii</taxon>
        <taxon>Teleostei</taxon>
        <taxon>Neoteleostei</taxon>
        <taxon>Acanthomorphata</taxon>
        <taxon>Eupercaria</taxon>
        <taxon>Perciformes</taxon>
        <taxon>Notothenioidei</taxon>
        <taxon>Channichthyidae</taxon>
        <taxon>Chaenocephalus</taxon>
    </lineage>
</organism>
<evidence type="ECO:0000313" key="1">
    <source>
        <dbReference type="EMBL" id="KAI4816473.1"/>
    </source>
</evidence>
<name>A0ACB9WSG1_CHAAC</name>
<protein>
    <submittedName>
        <fullName evidence="1">Uncharacterized protein</fullName>
    </submittedName>
</protein>
<sequence>MKSHFGYLLNYIMMQVYKV</sequence>
<reference evidence="1" key="1">
    <citation type="submission" date="2022-05" db="EMBL/GenBank/DDBJ databases">
        <title>Chromosome-level genome of Chaenocephalus aceratus.</title>
        <authorList>
            <person name="Park H."/>
        </authorList>
    </citation>
    <scope>NUCLEOTIDE SEQUENCE</scope>
    <source>
        <strain evidence="1">KU_202001</strain>
    </source>
</reference>
<dbReference type="EMBL" id="CM043796">
    <property type="protein sequence ID" value="KAI4816473.1"/>
    <property type="molecule type" value="Genomic_DNA"/>
</dbReference>
<keyword evidence="2" id="KW-1185">Reference proteome</keyword>
<dbReference type="Proteomes" id="UP001057452">
    <property type="component" value="Chromosome 12"/>
</dbReference>
<accession>A0ACB9WSG1</accession>
<comment type="caution">
    <text evidence="1">The sequence shown here is derived from an EMBL/GenBank/DDBJ whole genome shotgun (WGS) entry which is preliminary data.</text>
</comment>
<proteinExistence type="predicted"/>
<gene>
    <name evidence="1" type="ORF">KUCAC02_008800</name>
</gene>